<organism evidence="4 5">
    <name type="scientific">Acetobacter vaccinii</name>
    <dbReference type="NCBI Taxonomy" id="2592655"/>
    <lineage>
        <taxon>Bacteria</taxon>
        <taxon>Pseudomonadati</taxon>
        <taxon>Pseudomonadota</taxon>
        <taxon>Alphaproteobacteria</taxon>
        <taxon>Acetobacterales</taxon>
        <taxon>Acetobacteraceae</taxon>
        <taxon>Acetobacter</taxon>
    </lineage>
</organism>
<dbReference type="KEGG" id="acek:FLP30_04780"/>
<feature type="chain" id="PRO_5022683532" evidence="3">
    <location>
        <begin position="28"/>
        <end position="277"/>
    </location>
</feature>
<evidence type="ECO:0000313" key="5">
    <source>
        <dbReference type="Proteomes" id="UP000324536"/>
    </source>
</evidence>
<keyword evidence="3" id="KW-0732">Signal</keyword>
<feature type="signal peptide" evidence="3">
    <location>
        <begin position="1"/>
        <end position="27"/>
    </location>
</feature>
<name>A0A5C1YQ86_9PROT</name>
<dbReference type="SUPFAM" id="SSF48452">
    <property type="entry name" value="TPR-like"/>
    <property type="match status" value="1"/>
</dbReference>
<dbReference type="RefSeq" id="WP_149278816.1">
    <property type="nucleotide sequence ID" value="NZ_CP043506.1"/>
</dbReference>
<feature type="region of interest" description="Disordered" evidence="2">
    <location>
        <begin position="53"/>
        <end position="73"/>
    </location>
</feature>
<dbReference type="InterPro" id="IPR011990">
    <property type="entry name" value="TPR-like_helical_dom_sf"/>
</dbReference>
<protein>
    <submittedName>
        <fullName evidence="4">Tetratricopeptide repeat protein</fullName>
    </submittedName>
</protein>
<dbReference type="Proteomes" id="UP000324536">
    <property type="component" value="Chromosome"/>
</dbReference>
<feature type="compositionally biased region" description="Low complexity" evidence="2">
    <location>
        <begin position="57"/>
        <end position="73"/>
    </location>
</feature>
<evidence type="ECO:0000256" key="3">
    <source>
        <dbReference type="SAM" id="SignalP"/>
    </source>
</evidence>
<dbReference type="AlphaFoldDB" id="A0A5C1YQ86"/>
<dbReference type="Gene3D" id="1.25.40.10">
    <property type="entry name" value="Tetratricopeptide repeat domain"/>
    <property type="match status" value="1"/>
</dbReference>
<evidence type="ECO:0000313" key="4">
    <source>
        <dbReference type="EMBL" id="QEO17137.1"/>
    </source>
</evidence>
<sequence>MHKARHGLAVLGLATALVTSASTLAQAQDITSREGITLQNQILALRQTLNQMQESQGNGSLPAPSASPATSGNGDLVAQLLERVNTLEQQQREMRGEIDQLTNDLQQKTAALSKQVADSQFAAQTGAGGAASAAAATTAAASSDTDSARATTPDGLLKAGKEALQHKDYTTAHDNAEAALKNAKGAFRVDAQFLLAQSLAGQKEYRPSAVAYYDAYKLSPKSARAPDALLGVTATLLALGDKKAACEALGKLKSEFPNPAERVSRASDIYAQRGGCR</sequence>
<dbReference type="EMBL" id="CP043506">
    <property type="protein sequence ID" value="QEO17137.1"/>
    <property type="molecule type" value="Genomic_DNA"/>
</dbReference>
<proteinExistence type="predicted"/>
<keyword evidence="5" id="KW-1185">Reference proteome</keyword>
<reference evidence="4 5" key="1">
    <citation type="submission" date="2019-09" db="EMBL/GenBank/DDBJ databases">
        <title>Genome sequencing of strain KACC 21233.</title>
        <authorList>
            <person name="Heo J."/>
            <person name="Kim S.-J."/>
            <person name="Kim J.-S."/>
            <person name="Hong S.-B."/>
            <person name="Kwon S.-W."/>
        </authorList>
    </citation>
    <scope>NUCLEOTIDE SEQUENCE [LARGE SCALE GENOMIC DNA]</scope>
    <source>
        <strain evidence="4 5">KACC 21233</strain>
    </source>
</reference>
<evidence type="ECO:0000256" key="1">
    <source>
        <dbReference type="SAM" id="Coils"/>
    </source>
</evidence>
<accession>A0A5C1YQ86</accession>
<keyword evidence="1" id="KW-0175">Coiled coil</keyword>
<evidence type="ECO:0000256" key="2">
    <source>
        <dbReference type="SAM" id="MobiDB-lite"/>
    </source>
</evidence>
<dbReference type="OrthoDB" id="7281831at2"/>
<feature type="coiled-coil region" evidence="1">
    <location>
        <begin position="77"/>
        <end position="111"/>
    </location>
</feature>
<gene>
    <name evidence="4" type="ORF">FLP30_04780</name>
</gene>